<dbReference type="EMBL" id="WVIC01000037">
    <property type="protein sequence ID" value="NCJ07990.1"/>
    <property type="molecule type" value="Genomic_DNA"/>
</dbReference>
<accession>A0A8K2A9A7</accession>
<dbReference type="InterPro" id="IPR021231">
    <property type="entry name" value="DUF2811"/>
</dbReference>
<reference evidence="1" key="1">
    <citation type="submission" date="2019-12" db="EMBL/GenBank/DDBJ databases">
        <title>High-Quality draft genome sequences of three cyanobacteria isolated from the limestone walls of the Old Cathedral of Coimbra.</title>
        <authorList>
            <person name="Tiago I."/>
            <person name="Soares F."/>
            <person name="Portugal A."/>
        </authorList>
    </citation>
    <scope>NUCLEOTIDE SEQUENCE [LARGE SCALE GENOMIC DNA]</scope>
    <source>
        <strain evidence="1">C</strain>
    </source>
</reference>
<dbReference type="Proteomes" id="UP000607397">
    <property type="component" value="Unassembled WGS sequence"/>
</dbReference>
<name>A0A8K2A9A7_9CYAN</name>
<organism evidence="1 2">
    <name type="scientific">Petrachloros mirabilis ULC683</name>
    <dbReference type="NCBI Taxonomy" id="2781853"/>
    <lineage>
        <taxon>Bacteria</taxon>
        <taxon>Bacillati</taxon>
        <taxon>Cyanobacteriota</taxon>
        <taxon>Cyanophyceae</taxon>
        <taxon>Synechococcales</taxon>
        <taxon>Petrachlorosaceae</taxon>
        <taxon>Petrachloros</taxon>
        <taxon>Petrachloros mirabilis</taxon>
    </lineage>
</organism>
<comment type="caution">
    <text evidence="1">The sequence shown here is derived from an EMBL/GenBank/DDBJ whole genome shotgun (WGS) entry which is preliminary data.</text>
</comment>
<protein>
    <submittedName>
        <fullName evidence="1">DUF2811 domain-containing protein</fullName>
    </submittedName>
</protein>
<evidence type="ECO:0000313" key="1">
    <source>
        <dbReference type="EMBL" id="NCJ07990.1"/>
    </source>
</evidence>
<dbReference type="AlphaFoldDB" id="A0A8K2A9A7"/>
<evidence type="ECO:0000313" key="2">
    <source>
        <dbReference type="Proteomes" id="UP000607397"/>
    </source>
</evidence>
<dbReference type="Pfam" id="PF10929">
    <property type="entry name" value="DUF2811"/>
    <property type="match status" value="1"/>
</dbReference>
<dbReference type="RefSeq" id="WP_161826464.1">
    <property type="nucleotide sequence ID" value="NZ_WVIC01000037.1"/>
</dbReference>
<sequence>MNATISILAEIPEDLHETLKSYLESHPDWDQDRVFAAALSLFLLQNGNCDRRAARVYLNSLFNRSAS</sequence>
<proteinExistence type="predicted"/>
<keyword evidence="2" id="KW-1185">Reference proteome</keyword>
<gene>
    <name evidence="1" type="ORF">GS597_16045</name>
</gene>